<dbReference type="Proteomes" id="UP001211907">
    <property type="component" value="Unassembled WGS sequence"/>
</dbReference>
<feature type="transmembrane region" description="Helical" evidence="1">
    <location>
        <begin position="15"/>
        <end position="36"/>
    </location>
</feature>
<keyword evidence="1" id="KW-0472">Membrane</keyword>
<dbReference type="InterPro" id="IPR050587">
    <property type="entry name" value="GNT1/Glycosyltrans_8"/>
</dbReference>
<dbReference type="PANTHER" id="PTHR11183">
    <property type="entry name" value="GLYCOGENIN SUBFAMILY MEMBER"/>
    <property type="match status" value="1"/>
</dbReference>
<dbReference type="Gene3D" id="3.90.550.10">
    <property type="entry name" value="Spore Coat Polysaccharide Biosynthesis Protein SpsA, Chain A"/>
    <property type="match status" value="1"/>
</dbReference>
<dbReference type="EMBL" id="JADGJH010000724">
    <property type="protein sequence ID" value="KAJ3123641.1"/>
    <property type="molecule type" value="Genomic_DNA"/>
</dbReference>
<accession>A0AAD5T2S9</accession>
<evidence type="ECO:0000256" key="1">
    <source>
        <dbReference type="SAM" id="Phobius"/>
    </source>
</evidence>
<name>A0AAD5T2S9_9FUNG</name>
<sequence length="557" mass="63120">MIRQYFLLGTRLSNIHTRILLIGVFWLTQTFILLALKHKSESSIIRGKAQSKVLPVLANLPAGFKFTPPYTKHDLPGRKRPVITLLTGPPLQHISFNTPENELSESCLLALLHSHIFHNYDFIVLTTTPPSISYACTNSLLANGARIFHAPPVSAPPADTATGHRYAYTFTKLHMWALDGLFESILYLDTDMFLFSNETLEVVWDAYDEVGQPEFAACEDWQIRGTVNTGLMIFKPSAVVYKELMKSVTTTGGFGDQGTINAYFSSNKNRTATINDQKRIGILPRRFNTQWVMHRSDKELLDAVGVHHKFFKDSVGENIQARRIFQRFSEQFLELRRVQYKRFVEAVRSGRIEDTFSVPIVPVVPDSLPKLKEVMRLRTRFDRIAIVTDVRNSFDVNLHVNRDSFAKKWSQAVHIIYDGGSRRGSAPPMTMLGQILNHIAENMLDTYEWVWVLGDGVILNLEADQPIHAAFNVWTEPDSQLVLFQDCQSIVGQKSSFAVGKNAKTKIQEFLTAKTIVEEGEVAAENAAWQKFEIFMKSKTKVIGNSGTGYYYLDDCE</sequence>
<gene>
    <name evidence="2" type="ORF">HK100_011534</name>
</gene>
<dbReference type="AlphaFoldDB" id="A0AAD5T2S9"/>
<organism evidence="2 3">
    <name type="scientific">Physocladia obscura</name>
    <dbReference type="NCBI Taxonomy" id="109957"/>
    <lineage>
        <taxon>Eukaryota</taxon>
        <taxon>Fungi</taxon>
        <taxon>Fungi incertae sedis</taxon>
        <taxon>Chytridiomycota</taxon>
        <taxon>Chytridiomycota incertae sedis</taxon>
        <taxon>Chytridiomycetes</taxon>
        <taxon>Chytridiales</taxon>
        <taxon>Chytriomycetaceae</taxon>
        <taxon>Physocladia</taxon>
    </lineage>
</organism>
<evidence type="ECO:0008006" key="4">
    <source>
        <dbReference type="Google" id="ProtNLM"/>
    </source>
</evidence>
<evidence type="ECO:0000313" key="3">
    <source>
        <dbReference type="Proteomes" id="UP001211907"/>
    </source>
</evidence>
<evidence type="ECO:0000313" key="2">
    <source>
        <dbReference type="EMBL" id="KAJ3123641.1"/>
    </source>
</evidence>
<keyword evidence="1" id="KW-1133">Transmembrane helix</keyword>
<keyword evidence="1" id="KW-0812">Transmembrane</keyword>
<reference evidence="2" key="1">
    <citation type="submission" date="2020-05" db="EMBL/GenBank/DDBJ databases">
        <title>Phylogenomic resolution of chytrid fungi.</title>
        <authorList>
            <person name="Stajich J.E."/>
            <person name="Amses K."/>
            <person name="Simmons R."/>
            <person name="Seto K."/>
            <person name="Myers J."/>
            <person name="Bonds A."/>
            <person name="Quandt C.A."/>
            <person name="Barry K."/>
            <person name="Liu P."/>
            <person name="Grigoriev I."/>
            <person name="Longcore J.E."/>
            <person name="James T.Y."/>
        </authorList>
    </citation>
    <scope>NUCLEOTIDE SEQUENCE</scope>
    <source>
        <strain evidence="2">JEL0513</strain>
    </source>
</reference>
<keyword evidence="3" id="KW-1185">Reference proteome</keyword>
<proteinExistence type="predicted"/>
<protein>
    <recommendedName>
        <fullName evidence="4">Nucleotide-diphospho-sugar transferase domain-containing protein</fullName>
    </recommendedName>
</protein>
<dbReference type="SUPFAM" id="SSF53448">
    <property type="entry name" value="Nucleotide-diphospho-sugar transferases"/>
    <property type="match status" value="1"/>
</dbReference>
<comment type="caution">
    <text evidence="2">The sequence shown here is derived from an EMBL/GenBank/DDBJ whole genome shotgun (WGS) entry which is preliminary data.</text>
</comment>
<dbReference type="InterPro" id="IPR029044">
    <property type="entry name" value="Nucleotide-diphossugar_trans"/>
</dbReference>